<dbReference type="InterPro" id="IPR021778">
    <property type="entry name" value="Se/S_carrier-like"/>
</dbReference>
<dbReference type="EMBL" id="JAGGLI010000032">
    <property type="protein sequence ID" value="MBP2028548.1"/>
    <property type="molecule type" value="Genomic_DNA"/>
</dbReference>
<comment type="caution">
    <text evidence="2">The sequence shown here is derived from an EMBL/GenBank/DDBJ whole genome shotgun (WGS) entry which is preliminary data.</text>
</comment>
<evidence type="ECO:0000313" key="2">
    <source>
        <dbReference type="EMBL" id="MBP2028548.1"/>
    </source>
</evidence>
<protein>
    <recommendedName>
        <fullName evidence="1">Putative Se/S carrier protein-like domain-containing protein</fullName>
    </recommendedName>
</protein>
<dbReference type="RefSeq" id="WP_209661598.1">
    <property type="nucleotide sequence ID" value="NZ_JAGGLI010000032.1"/>
</dbReference>
<gene>
    <name evidence="2" type="ORF">J2Z35_002374</name>
</gene>
<proteinExistence type="predicted"/>
<feature type="domain" description="Putative Se/S carrier protein-like" evidence="1">
    <location>
        <begin position="2"/>
        <end position="69"/>
    </location>
</feature>
<reference evidence="2 3" key="1">
    <citation type="submission" date="2021-03" db="EMBL/GenBank/DDBJ databases">
        <title>Genomic Encyclopedia of Type Strains, Phase IV (KMG-IV): sequencing the most valuable type-strain genomes for metagenomic binning, comparative biology and taxonomic classification.</title>
        <authorList>
            <person name="Goeker M."/>
        </authorList>
    </citation>
    <scope>NUCLEOTIDE SEQUENCE [LARGE SCALE GENOMIC DNA]</scope>
    <source>
        <strain evidence="2 3">DSM 27512</strain>
    </source>
</reference>
<sequence length="84" mass="9726">MLVISFESTHHAMFGEKMLKKSDLQIMVIPTPRELDKSCGISIKIEKEDMDRAVDIINKYNIAIKGVYEIEKNKKAIQVYPRED</sequence>
<accession>A0ABS4KL78</accession>
<keyword evidence="3" id="KW-1185">Reference proteome</keyword>
<name>A0ABS4KL78_9FIRM</name>
<organism evidence="2 3">
    <name type="scientific">Acetoanaerobium pronyense</name>
    <dbReference type="NCBI Taxonomy" id="1482736"/>
    <lineage>
        <taxon>Bacteria</taxon>
        <taxon>Bacillati</taxon>
        <taxon>Bacillota</taxon>
        <taxon>Clostridia</taxon>
        <taxon>Peptostreptococcales</taxon>
        <taxon>Filifactoraceae</taxon>
        <taxon>Acetoanaerobium</taxon>
    </lineage>
</organism>
<evidence type="ECO:0000313" key="3">
    <source>
        <dbReference type="Proteomes" id="UP001314903"/>
    </source>
</evidence>
<dbReference type="Proteomes" id="UP001314903">
    <property type="component" value="Unassembled WGS sequence"/>
</dbReference>
<dbReference type="Pfam" id="PF11823">
    <property type="entry name" value="Se_S_carrier"/>
    <property type="match status" value="1"/>
</dbReference>
<evidence type="ECO:0000259" key="1">
    <source>
        <dbReference type="Pfam" id="PF11823"/>
    </source>
</evidence>